<evidence type="ECO:0000313" key="3">
    <source>
        <dbReference type="EMBL" id="MBO0611088.1"/>
    </source>
</evidence>
<feature type="compositionally biased region" description="Basic and acidic residues" evidence="1">
    <location>
        <begin position="304"/>
        <end position="318"/>
    </location>
</feature>
<feature type="region of interest" description="Disordered" evidence="1">
    <location>
        <begin position="287"/>
        <end position="318"/>
    </location>
</feature>
<dbReference type="SUPFAM" id="SSF52266">
    <property type="entry name" value="SGNH hydrolase"/>
    <property type="match status" value="1"/>
</dbReference>
<keyword evidence="4" id="KW-1185">Reference proteome</keyword>
<dbReference type="InterPro" id="IPR013830">
    <property type="entry name" value="SGNH_hydro"/>
</dbReference>
<dbReference type="RefSeq" id="WP_207277032.1">
    <property type="nucleotide sequence ID" value="NZ_JAFMPK010000048.1"/>
</dbReference>
<dbReference type="Proteomes" id="UP000664617">
    <property type="component" value="Unassembled WGS sequence"/>
</dbReference>
<feature type="region of interest" description="Disordered" evidence="1">
    <location>
        <begin position="202"/>
        <end position="235"/>
    </location>
</feature>
<evidence type="ECO:0000259" key="2">
    <source>
        <dbReference type="Pfam" id="PF13472"/>
    </source>
</evidence>
<proteinExistence type="predicted"/>
<gene>
    <name evidence="3" type="ORF">J0911_18875</name>
</gene>
<keyword evidence="3" id="KW-0378">Hydrolase</keyword>
<reference evidence="4" key="2">
    <citation type="submission" date="2023-07" db="EMBL/GenBank/DDBJ databases">
        <title>Myceligenerans salitolerans sp. nov., a halotolerant actinomycete isolated from a salt lake in Xinjiang, China.</title>
        <authorList>
            <person name="Guan T."/>
        </authorList>
    </citation>
    <scope>NUCLEOTIDE SEQUENCE [LARGE SCALE GENOMIC DNA]</scope>
    <source>
        <strain evidence="4">XHU 5031</strain>
    </source>
</reference>
<dbReference type="InterPro" id="IPR051532">
    <property type="entry name" value="Ester_Hydrolysis_Enzymes"/>
</dbReference>
<comment type="caution">
    <text evidence="3">The sequence shown here is derived from an EMBL/GenBank/DDBJ whole genome shotgun (WGS) entry which is preliminary data.</text>
</comment>
<reference evidence="3 4" key="1">
    <citation type="submission" date="2021-03" db="EMBL/GenBank/DDBJ databases">
        <authorList>
            <person name="Xin L."/>
        </authorList>
    </citation>
    <scope>NUCLEOTIDE SEQUENCE [LARGE SCALE GENOMIC DNA]</scope>
    <source>
        <strain evidence="3 4">XHU 5031</strain>
    </source>
</reference>
<dbReference type="PANTHER" id="PTHR30383">
    <property type="entry name" value="THIOESTERASE 1/PROTEASE 1/LYSOPHOSPHOLIPASE L1"/>
    <property type="match status" value="1"/>
</dbReference>
<dbReference type="GO" id="GO:0016787">
    <property type="term" value="F:hydrolase activity"/>
    <property type="evidence" value="ECO:0007669"/>
    <property type="project" value="UniProtKB-KW"/>
</dbReference>
<sequence length="318" mass="32013">MTGGPAVAVALGDSITVGVGDTVGPEAPHGAGWAAHLATVLRAGTFRNLASNGSRARDVAGRQLTEALRLGPALATVLVGGNDVLRSDFSAREIEDALARTVDALAASGSDVVLVRLPVIGLFELAPSAVRRVMRQRVAVVNTAVDAAATAAREAPGRVVVVDGARAVASAGALAWHIDRVHPSPAGHRRLALGAASAWLGGSPGSQEHAGTAGSPPAGATASPGAWPGPGPGPSEATLAALLPAAPDPPSRWQRAGWLVAKGIPWTWRRGGDFLPGLVRAVVSDLRSERMAPSGPALAGIAEPEPRAPGRTGRSDPA</sequence>
<organism evidence="3 4">
    <name type="scientific">Myceligenerans salitolerans</name>
    <dbReference type="NCBI Taxonomy" id="1230528"/>
    <lineage>
        <taxon>Bacteria</taxon>
        <taxon>Bacillati</taxon>
        <taxon>Actinomycetota</taxon>
        <taxon>Actinomycetes</taxon>
        <taxon>Micrococcales</taxon>
        <taxon>Promicromonosporaceae</taxon>
        <taxon>Myceligenerans</taxon>
    </lineage>
</organism>
<dbReference type="PANTHER" id="PTHR30383:SF29">
    <property type="entry name" value="SGNH HYDROLASE-TYPE ESTERASE DOMAIN-CONTAINING PROTEIN"/>
    <property type="match status" value="1"/>
</dbReference>
<feature type="domain" description="SGNH hydrolase-type esterase" evidence="2">
    <location>
        <begin position="10"/>
        <end position="190"/>
    </location>
</feature>
<dbReference type="Gene3D" id="3.40.50.1110">
    <property type="entry name" value="SGNH hydrolase"/>
    <property type="match status" value="1"/>
</dbReference>
<evidence type="ECO:0000313" key="4">
    <source>
        <dbReference type="Proteomes" id="UP000664617"/>
    </source>
</evidence>
<name>A0ABS3IDM9_9MICO</name>
<feature type="compositionally biased region" description="Low complexity" evidence="1">
    <location>
        <begin position="210"/>
        <end position="226"/>
    </location>
</feature>
<accession>A0ABS3IDM9</accession>
<dbReference type="CDD" id="cd01832">
    <property type="entry name" value="SGNH_hydrolase_like_1"/>
    <property type="match status" value="1"/>
</dbReference>
<dbReference type="InterPro" id="IPR036514">
    <property type="entry name" value="SGNH_hydro_sf"/>
</dbReference>
<evidence type="ECO:0000256" key="1">
    <source>
        <dbReference type="SAM" id="MobiDB-lite"/>
    </source>
</evidence>
<protein>
    <submittedName>
        <fullName evidence="3">SGNH/GDSL hydrolase family protein</fullName>
    </submittedName>
</protein>
<dbReference type="EMBL" id="JAFMPK010000048">
    <property type="protein sequence ID" value="MBO0611088.1"/>
    <property type="molecule type" value="Genomic_DNA"/>
</dbReference>
<dbReference type="Pfam" id="PF13472">
    <property type="entry name" value="Lipase_GDSL_2"/>
    <property type="match status" value="1"/>
</dbReference>